<dbReference type="PANTHER" id="PTHR43899">
    <property type="entry name" value="RH59310P"/>
    <property type="match status" value="1"/>
</dbReference>
<dbReference type="GO" id="GO:0016491">
    <property type="term" value="F:oxidoreductase activity"/>
    <property type="evidence" value="ECO:0007669"/>
    <property type="project" value="UniProtKB-KW"/>
</dbReference>
<dbReference type="Pfam" id="PF00106">
    <property type="entry name" value="adh_short"/>
    <property type="match status" value="1"/>
</dbReference>
<dbReference type="KEGG" id="fln:FLA_0019"/>
<protein>
    <submittedName>
        <fullName evidence="3">17beta-estradiol 17-dehydrogenase / very-long-chain 3-oxoacyl-CoA reductase</fullName>
    </submittedName>
</protein>
<gene>
    <name evidence="3" type="ORF">SAMN05421788_104224</name>
</gene>
<evidence type="ECO:0000313" key="4">
    <source>
        <dbReference type="Proteomes" id="UP000186917"/>
    </source>
</evidence>
<evidence type="ECO:0000313" key="3">
    <source>
        <dbReference type="EMBL" id="SIT16156.1"/>
    </source>
</evidence>
<dbReference type="SUPFAM" id="SSF51735">
    <property type="entry name" value="NAD(P)-binding Rossmann-fold domains"/>
    <property type="match status" value="1"/>
</dbReference>
<dbReference type="InterPro" id="IPR002347">
    <property type="entry name" value="SDR_fam"/>
</dbReference>
<dbReference type="PANTHER" id="PTHR43899:SF13">
    <property type="entry name" value="RH59310P"/>
    <property type="match status" value="1"/>
</dbReference>
<keyword evidence="4" id="KW-1185">Reference proteome</keyword>
<dbReference type="InterPro" id="IPR051019">
    <property type="entry name" value="VLCFA-Steroid_DH"/>
</dbReference>
<dbReference type="STRING" id="477680.SAMN05421788_104224"/>
<keyword evidence="2" id="KW-0560">Oxidoreductase</keyword>
<dbReference type="AlphaFoldDB" id="A0A173M945"/>
<dbReference type="Gene3D" id="3.40.50.720">
    <property type="entry name" value="NAD(P)-binding Rossmann-like Domain"/>
    <property type="match status" value="1"/>
</dbReference>
<reference evidence="4" key="1">
    <citation type="submission" date="2017-01" db="EMBL/GenBank/DDBJ databases">
        <authorList>
            <person name="Varghese N."/>
            <person name="Submissions S."/>
        </authorList>
    </citation>
    <scope>NUCLEOTIDE SEQUENCE [LARGE SCALE GENOMIC DNA]</scope>
    <source>
        <strain evidence="4">DSM 21054</strain>
    </source>
</reference>
<proteinExistence type="inferred from homology"/>
<dbReference type="Proteomes" id="UP000186917">
    <property type="component" value="Unassembled WGS sequence"/>
</dbReference>
<dbReference type="PIRSF" id="PIRSF000126">
    <property type="entry name" value="11-beta-HSD1"/>
    <property type="match status" value="1"/>
</dbReference>
<comment type="similarity">
    <text evidence="1">Belongs to the short-chain dehydrogenases/reductases (SDR) family.</text>
</comment>
<organism evidence="3 4">
    <name type="scientific">Filimonas lacunae</name>
    <dbReference type="NCBI Taxonomy" id="477680"/>
    <lineage>
        <taxon>Bacteria</taxon>
        <taxon>Pseudomonadati</taxon>
        <taxon>Bacteroidota</taxon>
        <taxon>Chitinophagia</taxon>
        <taxon>Chitinophagales</taxon>
        <taxon>Chitinophagaceae</taxon>
        <taxon>Filimonas</taxon>
    </lineage>
</organism>
<evidence type="ECO:0000256" key="2">
    <source>
        <dbReference type="ARBA" id="ARBA00023002"/>
    </source>
</evidence>
<evidence type="ECO:0000256" key="1">
    <source>
        <dbReference type="ARBA" id="ARBA00006484"/>
    </source>
</evidence>
<dbReference type="InterPro" id="IPR036291">
    <property type="entry name" value="NAD(P)-bd_dom_sf"/>
</dbReference>
<sequence length="283" mass="31218">MGVGAMCAIVLLYRFIRFITPYLKPSTLMSYYTKDAFALVTGSTDGIGKAIAMELAAKGFHIILHGRDTEKLKNTIAEIRTENPDCQILTLQHDGSKDQEPDIASLNLQQLTIPVIVNNVGVGPMGKLEDFSTQKIEETIRLNTIFPTVITSKLLSYRKGKALILNVSSYAALLPPPYLAVYAGTKAYNNAFSIALQREQENAEVISLLTGSVHTGSNKKPVTFMRPEARTYAKSVLNIIGCERKSIMPYWPHAVQTYLISLLPEKLIDNATRKAIQKELGDG</sequence>
<accession>A0A173M945</accession>
<dbReference type="PRINTS" id="PR00081">
    <property type="entry name" value="GDHRDH"/>
</dbReference>
<name>A0A173M945_9BACT</name>
<dbReference type="EMBL" id="FTOR01000004">
    <property type="protein sequence ID" value="SIT16156.1"/>
    <property type="molecule type" value="Genomic_DNA"/>
</dbReference>